<dbReference type="InParanoid" id="W3WUF6"/>
<name>W3WUF6_PESFW</name>
<evidence type="ECO:0000313" key="4">
    <source>
        <dbReference type="EMBL" id="ETS76742.1"/>
    </source>
</evidence>
<gene>
    <name evidence="4" type="ORF">PFICI_12129</name>
</gene>
<dbReference type="PANTHER" id="PTHR11552">
    <property type="entry name" value="GLUCOSE-METHANOL-CHOLINE GMC OXIDOREDUCTASE"/>
    <property type="match status" value="1"/>
</dbReference>
<evidence type="ECO:0000313" key="5">
    <source>
        <dbReference type="Proteomes" id="UP000030651"/>
    </source>
</evidence>
<dbReference type="Pfam" id="PF00732">
    <property type="entry name" value="GMC_oxred_N"/>
    <property type="match status" value="1"/>
</dbReference>
<dbReference type="Gene3D" id="3.50.50.60">
    <property type="entry name" value="FAD/NAD(P)-binding domain"/>
    <property type="match status" value="2"/>
</dbReference>
<feature type="active site" description="Proton acceptor" evidence="2">
    <location>
        <position position="616"/>
    </location>
</feature>
<keyword evidence="5" id="KW-1185">Reference proteome</keyword>
<dbReference type="SUPFAM" id="SSF51905">
    <property type="entry name" value="FAD/NAD(P)-binding domain"/>
    <property type="match status" value="1"/>
</dbReference>
<proteinExistence type="inferred from homology"/>
<evidence type="ECO:0000256" key="1">
    <source>
        <dbReference type="ARBA" id="ARBA00010790"/>
    </source>
</evidence>
<dbReference type="InterPro" id="IPR036188">
    <property type="entry name" value="FAD/NAD-bd_sf"/>
</dbReference>
<protein>
    <recommendedName>
        <fullName evidence="3">Glucose-methanol-choline oxidoreductase N-terminal domain-containing protein</fullName>
    </recommendedName>
</protein>
<sequence>MWPFSSYPEATASEVDGKTYDYVIVGGGTAGCCLAARLSEDPSVSVLVLEKGHVKDNLVSRIPLLSQSFWMGAPLQVQESRFTEPIPNANGRINRMWTAEGLGGASRINAMLLTRGAPGGYNEWADKYGLKDWSWEHVEPYFEKIENAKAHANSDWRGHAGPLNVKQSLPSFKWFDYIGTAAEALGLPIENDYNDPSAPAMGLFRLDMTIDDQGKRVSAYSAFLNKQTATQRQNHLTVCTGVVASHLDIDQTGTVRRVYFCPVETKRNQPRDKTESMPYVNVRREVIICSGAVCSPLVLMRSGIGPQDQLEAQGIPITKELPVGTRLQDHWSFAIMLELPKYETLSGLLESIYGLWHMILWIVLGVGLFSRSSTPLSIFVRTTAIDDQTMTINSDPENMDMLQARNIPDTEIMIQAVNSFERAIEGRSLMSFFPTMVQPYSTGRLELVSKDPLANPRIIHPMLRDSRDLQPIRRAVRFTMRLAEEFGEKSGYPYPAPLAFAPGVNMNVLSDWEMNVPNTLPKEYALGRGQAIASIKSPAPKSPPPKTPPRTWRTVTDDEIDDYVRRVGMSSLHVASTCPMSNDDKTGVVDQKLRVHGIKNLRVADASVFPRVPSAHTMAPTIMVAERCADFIKDWWKDSNVE</sequence>
<dbReference type="eggNOG" id="KOG1238">
    <property type="taxonomic scope" value="Eukaryota"/>
</dbReference>
<dbReference type="PANTHER" id="PTHR11552:SF219">
    <property type="entry name" value="GLUCOSE-METHANOL-CHOLINE OXIDOREDUCTASE N-TERMINAL DOMAIN-CONTAINING PROTEIN"/>
    <property type="match status" value="1"/>
</dbReference>
<evidence type="ECO:0000256" key="2">
    <source>
        <dbReference type="PIRSR" id="PIRSR000137-1"/>
    </source>
</evidence>
<evidence type="ECO:0000259" key="3">
    <source>
        <dbReference type="PROSITE" id="PS00624"/>
    </source>
</evidence>
<dbReference type="GO" id="GO:0016614">
    <property type="term" value="F:oxidoreductase activity, acting on CH-OH group of donors"/>
    <property type="evidence" value="ECO:0007669"/>
    <property type="project" value="InterPro"/>
</dbReference>
<dbReference type="GO" id="GO:0050660">
    <property type="term" value="F:flavin adenine dinucleotide binding"/>
    <property type="evidence" value="ECO:0007669"/>
    <property type="project" value="InterPro"/>
</dbReference>
<organism evidence="4 5">
    <name type="scientific">Pestalotiopsis fici (strain W106-1 / CGMCC3.15140)</name>
    <dbReference type="NCBI Taxonomy" id="1229662"/>
    <lineage>
        <taxon>Eukaryota</taxon>
        <taxon>Fungi</taxon>
        <taxon>Dikarya</taxon>
        <taxon>Ascomycota</taxon>
        <taxon>Pezizomycotina</taxon>
        <taxon>Sordariomycetes</taxon>
        <taxon>Xylariomycetidae</taxon>
        <taxon>Amphisphaeriales</taxon>
        <taxon>Sporocadaceae</taxon>
        <taxon>Pestalotiopsis</taxon>
    </lineage>
</organism>
<dbReference type="InterPro" id="IPR007867">
    <property type="entry name" value="GMC_OxRtase_C"/>
</dbReference>
<dbReference type="HOGENOM" id="CLU_002865_7_2_1"/>
<dbReference type="RefSeq" id="XP_007838901.1">
    <property type="nucleotide sequence ID" value="XM_007840710.1"/>
</dbReference>
<dbReference type="PIRSF" id="PIRSF000137">
    <property type="entry name" value="Alcohol_oxidase"/>
    <property type="match status" value="1"/>
</dbReference>
<accession>W3WUF6</accession>
<dbReference type="Pfam" id="PF05199">
    <property type="entry name" value="GMC_oxred_C"/>
    <property type="match status" value="1"/>
</dbReference>
<dbReference type="Proteomes" id="UP000030651">
    <property type="component" value="Unassembled WGS sequence"/>
</dbReference>
<dbReference type="PROSITE" id="PS00624">
    <property type="entry name" value="GMC_OXRED_2"/>
    <property type="match status" value="1"/>
</dbReference>
<comment type="similarity">
    <text evidence="1">Belongs to the GMC oxidoreductase family.</text>
</comment>
<dbReference type="SUPFAM" id="SSF54373">
    <property type="entry name" value="FAD-linked reductases, C-terminal domain"/>
    <property type="match status" value="1"/>
</dbReference>
<dbReference type="GeneID" id="19277142"/>
<dbReference type="OrthoDB" id="269227at2759"/>
<dbReference type="InterPro" id="IPR000172">
    <property type="entry name" value="GMC_OxRdtase_N"/>
</dbReference>
<dbReference type="OMA" id="MMVAERC"/>
<feature type="active site" description="Proton donor" evidence="2">
    <location>
        <position position="573"/>
    </location>
</feature>
<dbReference type="AlphaFoldDB" id="W3WUF6"/>
<dbReference type="Gene3D" id="3.30.560.10">
    <property type="entry name" value="Glucose Oxidase, domain 3"/>
    <property type="match status" value="2"/>
</dbReference>
<feature type="domain" description="Glucose-methanol-choline oxidoreductase N-terminal" evidence="3">
    <location>
        <begin position="291"/>
        <end position="305"/>
    </location>
</feature>
<dbReference type="InterPro" id="IPR012132">
    <property type="entry name" value="GMC_OxRdtase"/>
</dbReference>
<reference evidence="5" key="1">
    <citation type="journal article" date="2015" name="BMC Genomics">
        <title>Genomic and transcriptomic analysis of the endophytic fungus Pestalotiopsis fici reveals its lifestyle and high potential for synthesis of natural products.</title>
        <authorList>
            <person name="Wang X."/>
            <person name="Zhang X."/>
            <person name="Liu L."/>
            <person name="Xiang M."/>
            <person name="Wang W."/>
            <person name="Sun X."/>
            <person name="Che Y."/>
            <person name="Guo L."/>
            <person name="Liu G."/>
            <person name="Guo L."/>
            <person name="Wang C."/>
            <person name="Yin W.B."/>
            <person name="Stadler M."/>
            <person name="Zhang X."/>
            <person name="Liu X."/>
        </authorList>
    </citation>
    <scope>NUCLEOTIDE SEQUENCE [LARGE SCALE GENOMIC DNA]</scope>
    <source>
        <strain evidence="5">W106-1 / CGMCC3.15140</strain>
    </source>
</reference>
<dbReference type="EMBL" id="KI912117">
    <property type="protein sequence ID" value="ETS76742.1"/>
    <property type="molecule type" value="Genomic_DNA"/>
</dbReference>
<dbReference type="KEGG" id="pfy:PFICI_12129"/>